<evidence type="ECO:0000256" key="1">
    <source>
        <dbReference type="ARBA" id="ARBA00023012"/>
    </source>
</evidence>
<dbReference type="Gene3D" id="1.20.120.160">
    <property type="entry name" value="HPT domain"/>
    <property type="match status" value="1"/>
</dbReference>
<dbReference type="EMBL" id="SMBU01000009">
    <property type="protein sequence ID" value="TCU98879.1"/>
    <property type="molecule type" value="Genomic_DNA"/>
</dbReference>
<keyword evidence="1" id="KW-0902">Two-component regulatory system</keyword>
<dbReference type="InterPro" id="IPR008207">
    <property type="entry name" value="Sig_transdc_His_kin_Hpt_dom"/>
</dbReference>
<evidence type="ECO:0000256" key="2">
    <source>
        <dbReference type="PROSITE-ProRule" id="PRU00110"/>
    </source>
</evidence>
<feature type="modified residue" description="Phosphohistidine" evidence="2">
    <location>
        <position position="72"/>
    </location>
</feature>
<dbReference type="Pfam" id="PF01627">
    <property type="entry name" value="Hpt"/>
    <property type="match status" value="1"/>
</dbReference>
<name>A0A4V2VRL2_ROSSA</name>
<comment type="caution">
    <text evidence="4">The sequence shown here is derived from an EMBL/GenBank/DDBJ whole genome shotgun (WGS) entry which is preliminary data.</text>
</comment>
<dbReference type="GO" id="GO:0005737">
    <property type="term" value="C:cytoplasm"/>
    <property type="evidence" value="ECO:0007669"/>
    <property type="project" value="TreeGrafter"/>
</dbReference>
<keyword evidence="2" id="KW-0597">Phosphoprotein</keyword>
<dbReference type="GO" id="GO:0000160">
    <property type="term" value="P:phosphorelay signal transduction system"/>
    <property type="evidence" value="ECO:0007669"/>
    <property type="project" value="UniProtKB-KW"/>
</dbReference>
<sequence length="127" mass="13786">MHNLNMTASPHPALLDPEAIRRLRELDPTGGNKLLERVVNAFSSSLERLLPDLARARESAEPDLAVVRHVSHTLKSSSASLGAMALSARCADIEARVREGRMEGLATQLDAMLQDIQQVRVALAALL</sequence>
<dbReference type="SUPFAM" id="SSF47226">
    <property type="entry name" value="Histidine-containing phosphotransfer domain, HPT domain"/>
    <property type="match status" value="1"/>
</dbReference>
<dbReference type="PANTHER" id="PTHR28242:SF52">
    <property type="entry name" value="PHOSPHORELAY INTERMEDIATE PROTEIN YPD1"/>
    <property type="match status" value="1"/>
</dbReference>
<evidence type="ECO:0000313" key="4">
    <source>
        <dbReference type="EMBL" id="TCU98879.1"/>
    </source>
</evidence>
<gene>
    <name evidence="4" type="ORF">EV671_1009155</name>
</gene>
<evidence type="ECO:0000313" key="5">
    <source>
        <dbReference type="Proteomes" id="UP000295110"/>
    </source>
</evidence>
<dbReference type="PROSITE" id="PS50894">
    <property type="entry name" value="HPT"/>
    <property type="match status" value="1"/>
</dbReference>
<protein>
    <submittedName>
        <fullName evidence="4">Hpt domain-containing protein</fullName>
    </submittedName>
</protein>
<reference evidence="4 5" key="1">
    <citation type="submission" date="2019-03" db="EMBL/GenBank/DDBJ databases">
        <title>Genomic Encyclopedia of Type Strains, Phase IV (KMG-IV): sequencing the most valuable type-strain genomes for metagenomic binning, comparative biology and taxonomic classification.</title>
        <authorList>
            <person name="Goeker M."/>
        </authorList>
    </citation>
    <scope>NUCLEOTIDE SEQUENCE [LARGE SCALE GENOMIC DNA]</scope>
    <source>
        <strain evidence="4 5">DSM 654</strain>
    </source>
</reference>
<keyword evidence="5" id="KW-1185">Reference proteome</keyword>
<dbReference type="GO" id="GO:0009927">
    <property type="term" value="F:histidine phosphotransfer kinase activity"/>
    <property type="evidence" value="ECO:0007669"/>
    <property type="project" value="InterPro"/>
</dbReference>
<accession>A0A4V2VRL2</accession>
<proteinExistence type="predicted"/>
<dbReference type="InterPro" id="IPR036641">
    <property type="entry name" value="HPT_dom_sf"/>
</dbReference>
<dbReference type="PANTHER" id="PTHR28242">
    <property type="entry name" value="PHOSPHORELAY INTERMEDIATE PROTEIN YPD1"/>
    <property type="match status" value="1"/>
</dbReference>
<feature type="domain" description="HPt" evidence="3">
    <location>
        <begin position="31"/>
        <end position="127"/>
    </location>
</feature>
<dbReference type="GO" id="GO:0043424">
    <property type="term" value="F:protein histidine kinase binding"/>
    <property type="evidence" value="ECO:0007669"/>
    <property type="project" value="InterPro"/>
</dbReference>
<evidence type="ECO:0000259" key="3">
    <source>
        <dbReference type="PROSITE" id="PS50894"/>
    </source>
</evidence>
<organism evidence="4 5">
    <name type="scientific">Roseateles saccharophilus</name>
    <name type="common">Pseudomonas saccharophila</name>
    <dbReference type="NCBI Taxonomy" id="304"/>
    <lineage>
        <taxon>Bacteria</taxon>
        <taxon>Pseudomonadati</taxon>
        <taxon>Pseudomonadota</taxon>
        <taxon>Betaproteobacteria</taxon>
        <taxon>Burkholderiales</taxon>
        <taxon>Sphaerotilaceae</taxon>
        <taxon>Roseateles</taxon>
    </lineage>
</organism>
<dbReference type="Proteomes" id="UP000295110">
    <property type="component" value="Unassembled WGS sequence"/>
</dbReference>
<dbReference type="RefSeq" id="WP_165917522.1">
    <property type="nucleotide sequence ID" value="NZ_CBCSGL010000039.1"/>
</dbReference>
<dbReference type="AlphaFoldDB" id="A0A4V2VRL2"/>
<dbReference type="InterPro" id="IPR045871">
    <property type="entry name" value="AHP1-5/YPD1"/>
</dbReference>